<evidence type="ECO:0000313" key="1">
    <source>
        <dbReference type="EMBL" id="GIY75879.1"/>
    </source>
</evidence>
<dbReference type="Proteomes" id="UP001054945">
    <property type="component" value="Unassembled WGS sequence"/>
</dbReference>
<comment type="caution">
    <text evidence="1">The sequence shown here is derived from an EMBL/GenBank/DDBJ whole genome shotgun (WGS) entry which is preliminary data.</text>
</comment>
<keyword evidence="2" id="KW-1185">Reference proteome</keyword>
<protein>
    <submittedName>
        <fullName evidence="1">Uncharacterized protein</fullName>
    </submittedName>
</protein>
<proteinExistence type="predicted"/>
<reference evidence="1 2" key="1">
    <citation type="submission" date="2021-06" db="EMBL/GenBank/DDBJ databases">
        <title>Caerostris extrusa draft genome.</title>
        <authorList>
            <person name="Kono N."/>
            <person name="Arakawa K."/>
        </authorList>
    </citation>
    <scope>NUCLEOTIDE SEQUENCE [LARGE SCALE GENOMIC DNA]</scope>
</reference>
<dbReference type="EMBL" id="BPLR01015404">
    <property type="protein sequence ID" value="GIY75879.1"/>
    <property type="molecule type" value="Genomic_DNA"/>
</dbReference>
<name>A0AAV4W103_CAEEX</name>
<sequence>MLSEHLAARTDSQSPAFFCLASCNRHECPDRSAPVIAGRPTSSLAGLACDSKRCGFCHPVSHVLRKKCKK</sequence>
<evidence type="ECO:0000313" key="2">
    <source>
        <dbReference type="Proteomes" id="UP001054945"/>
    </source>
</evidence>
<dbReference type="AlphaFoldDB" id="A0AAV4W103"/>
<organism evidence="1 2">
    <name type="scientific">Caerostris extrusa</name>
    <name type="common">Bark spider</name>
    <name type="synonym">Caerostris bankana</name>
    <dbReference type="NCBI Taxonomy" id="172846"/>
    <lineage>
        <taxon>Eukaryota</taxon>
        <taxon>Metazoa</taxon>
        <taxon>Ecdysozoa</taxon>
        <taxon>Arthropoda</taxon>
        <taxon>Chelicerata</taxon>
        <taxon>Arachnida</taxon>
        <taxon>Araneae</taxon>
        <taxon>Araneomorphae</taxon>
        <taxon>Entelegynae</taxon>
        <taxon>Araneoidea</taxon>
        <taxon>Araneidae</taxon>
        <taxon>Caerostris</taxon>
    </lineage>
</organism>
<accession>A0AAV4W103</accession>
<gene>
    <name evidence="1" type="ORF">CEXT_766151</name>
</gene>